<gene>
    <name evidence="2" type="ORF">C8N46_1125</name>
</gene>
<dbReference type="OrthoDB" id="1450177at2"/>
<comment type="caution">
    <text evidence="2">The sequence shown here is derived from an EMBL/GenBank/DDBJ whole genome shotgun (WGS) entry which is preliminary data.</text>
</comment>
<dbReference type="EMBL" id="QBKT01000012">
    <property type="protein sequence ID" value="PTX58697.1"/>
    <property type="molecule type" value="Genomic_DNA"/>
</dbReference>
<dbReference type="RefSeq" id="WP_146169881.1">
    <property type="nucleotide sequence ID" value="NZ_QBKT01000012.1"/>
</dbReference>
<reference evidence="2 3" key="1">
    <citation type="submission" date="2018-04" db="EMBL/GenBank/DDBJ databases">
        <title>Genomic Encyclopedia of Archaeal and Bacterial Type Strains, Phase II (KMG-II): from individual species to whole genera.</title>
        <authorList>
            <person name="Goeker M."/>
        </authorList>
    </citation>
    <scope>NUCLEOTIDE SEQUENCE [LARGE SCALE GENOMIC DNA]</scope>
    <source>
        <strain evidence="2 3">DSM 25731</strain>
    </source>
</reference>
<evidence type="ECO:0000313" key="3">
    <source>
        <dbReference type="Proteomes" id="UP000244090"/>
    </source>
</evidence>
<keyword evidence="1" id="KW-1133">Transmembrane helix</keyword>
<dbReference type="AlphaFoldDB" id="A0A2T6BRU7"/>
<keyword evidence="1" id="KW-0472">Membrane</keyword>
<organism evidence="2 3">
    <name type="scientific">Kordia periserrulae</name>
    <dbReference type="NCBI Taxonomy" id="701523"/>
    <lineage>
        <taxon>Bacteria</taxon>
        <taxon>Pseudomonadati</taxon>
        <taxon>Bacteroidota</taxon>
        <taxon>Flavobacteriia</taxon>
        <taxon>Flavobacteriales</taxon>
        <taxon>Flavobacteriaceae</taxon>
        <taxon>Kordia</taxon>
    </lineage>
</organism>
<evidence type="ECO:0000256" key="1">
    <source>
        <dbReference type="SAM" id="Phobius"/>
    </source>
</evidence>
<feature type="transmembrane region" description="Helical" evidence="1">
    <location>
        <begin position="79"/>
        <end position="103"/>
    </location>
</feature>
<proteinExistence type="predicted"/>
<feature type="transmembrane region" description="Helical" evidence="1">
    <location>
        <begin position="7"/>
        <end position="27"/>
    </location>
</feature>
<keyword evidence="1" id="KW-0812">Transmembrane</keyword>
<evidence type="ECO:0000313" key="2">
    <source>
        <dbReference type="EMBL" id="PTX58697.1"/>
    </source>
</evidence>
<accession>A0A2T6BRU7</accession>
<dbReference type="Proteomes" id="UP000244090">
    <property type="component" value="Unassembled WGS sequence"/>
</dbReference>
<feature type="transmembrane region" description="Helical" evidence="1">
    <location>
        <begin position="115"/>
        <end position="135"/>
    </location>
</feature>
<name>A0A2T6BRU7_9FLAO</name>
<sequence>MRLIKILLIVATLILMGAVLYVVFVELPKVQYNPALTELYIYLSLAFVSAFLAFLFHIKSFRFYRSKEKRNIHKNVRKIFWVGTICFSAFLLYITGSAIYSMIRFIEYGYNTKDFLFLFLFAIPAFLGFLEASILRKRIRRLRTEDDVIGEIDTIGKEQD</sequence>
<feature type="transmembrane region" description="Helical" evidence="1">
    <location>
        <begin position="39"/>
        <end position="58"/>
    </location>
</feature>
<protein>
    <submittedName>
        <fullName evidence="2">Uncharacterized protein</fullName>
    </submittedName>
</protein>
<keyword evidence="3" id="KW-1185">Reference proteome</keyword>